<protein>
    <submittedName>
        <fullName evidence="2">Uncharacterized protein</fullName>
    </submittedName>
</protein>
<evidence type="ECO:0000313" key="2">
    <source>
        <dbReference type="EMBL" id="SMO64729.1"/>
    </source>
</evidence>
<dbReference type="PROSITE" id="PS51257">
    <property type="entry name" value="PROKAR_LIPOPROTEIN"/>
    <property type="match status" value="1"/>
</dbReference>
<keyword evidence="3" id="KW-1185">Reference proteome</keyword>
<name>A0A521CZ50_9SPHI</name>
<dbReference type="Proteomes" id="UP000320300">
    <property type="component" value="Unassembled WGS sequence"/>
</dbReference>
<dbReference type="EMBL" id="FXTN01000004">
    <property type="protein sequence ID" value="SMO64729.1"/>
    <property type="molecule type" value="Genomic_DNA"/>
</dbReference>
<feature type="chain" id="PRO_5021852591" evidence="1">
    <location>
        <begin position="21"/>
        <end position="159"/>
    </location>
</feature>
<accession>A0A521CZ50</accession>
<dbReference type="OrthoDB" id="674757at2"/>
<dbReference type="AlphaFoldDB" id="A0A521CZ50"/>
<keyword evidence="1" id="KW-0732">Signal</keyword>
<evidence type="ECO:0000313" key="3">
    <source>
        <dbReference type="Proteomes" id="UP000320300"/>
    </source>
</evidence>
<organism evidence="2 3">
    <name type="scientific">Pedobacter westerhofensis</name>
    <dbReference type="NCBI Taxonomy" id="425512"/>
    <lineage>
        <taxon>Bacteria</taxon>
        <taxon>Pseudomonadati</taxon>
        <taxon>Bacteroidota</taxon>
        <taxon>Sphingobacteriia</taxon>
        <taxon>Sphingobacteriales</taxon>
        <taxon>Sphingobacteriaceae</taxon>
        <taxon>Pedobacter</taxon>
    </lineage>
</organism>
<dbReference type="RefSeq" id="WP_142528041.1">
    <property type="nucleotide sequence ID" value="NZ_CBCSJO010000001.1"/>
</dbReference>
<proteinExistence type="predicted"/>
<gene>
    <name evidence="2" type="ORF">SAMN06265348_104348</name>
</gene>
<evidence type="ECO:0000256" key="1">
    <source>
        <dbReference type="SAM" id="SignalP"/>
    </source>
</evidence>
<feature type="signal peptide" evidence="1">
    <location>
        <begin position="1"/>
        <end position="20"/>
    </location>
</feature>
<reference evidence="2 3" key="1">
    <citation type="submission" date="2017-05" db="EMBL/GenBank/DDBJ databases">
        <authorList>
            <person name="Varghese N."/>
            <person name="Submissions S."/>
        </authorList>
    </citation>
    <scope>NUCLEOTIDE SEQUENCE [LARGE SCALE GENOMIC DNA]</scope>
    <source>
        <strain evidence="2 3">DSM 19036</strain>
    </source>
</reference>
<sequence>MKAIYIVFPALILLSAACSTQPNGSQLINKDASLPSSFNFSKMGLKVISTAINKKNATMCTLYGNELALKTAIAGNAPQPGEVLAMITWKQKEDEHWFGAKIPGELLSLEIIKTTGGQFENIKANYQRYEGKLLTLSNDTTGNEKSMRYIFAQQPSVMP</sequence>